<reference evidence="2" key="1">
    <citation type="journal article" date="2019" name="Int. J. Syst. Evol. Microbiol.">
        <title>The Global Catalogue of Microorganisms (GCM) 10K type strain sequencing project: providing services to taxonomists for standard genome sequencing and annotation.</title>
        <authorList>
            <consortium name="The Broad Institute Genomics Platform"/>
            <consortium name="The Broad Institute Genome Sequencing Center for Infectious Disease"/>
            <person name="Wu L."/>
            <person name="Ma J."/>
        </authorList>
    </citation>
    <scope>NUCLEOTIDE SEQUENCE [LARGE SCALE GENOMIC DNA]</scope>
    <source>
        <strain evidence="2">JCM 17666</strain>
    </source>
</reference>
<keyword evidence="2" id="KW-1185">Reference proteome</keyword>
<proteinExistence type="predicted"/>
<dbReference type="SUPFAM" id="SSF54909">
    <property type="entry name" value="Dimeric alpha+beta barrel"/>
    <property type="match status" value="1"/>
</dbReference>
<dbReference type="Proteomes" id="UP001501671">
    <property type="component" value="Unassembled WGS sequence"/>
</dbReference>
<evidence type="ECO:0000313" key="1">
    <source>
        <dbReference type="EMBL" id="GAA4341322.1"/>
    </source>
</evidence>
<dbReference type="RefSeq" id="WP_345251860.1">
    <property type="nucleotide sequence ID" value="NZ_BAABFO010000028.1"/>
</dbReference>
<protein>
    <submittedName>
        <fullName evidence="1">YdhR family protein</fullName>
    </submittedName>
</protein>
<dbReference type="InterPro" id="IPR014910">
    <property type="entry name" value="YdhR"/>
</dbReference>
<dbReference type="EMBL" id="BAABFO010000028">
    <property type="protein sequence ID" value="GAA4341322.1"/>
    <property type="molecule type" value="Genomic_DNA"/>
</dbReference>
<name>A0ABP8HMB0_9BURK</name>
<dbReference type="Gene3D" id="3.30.70.100">
    <property type="match status" value="1"/>
</dbReference>
<dbReference type="Pfam" id="PF08803">
    <property type="entry name" value="ydhR"/>
    <property type="match status" value="1"/>
</dbReference>
<accession>A0ABP8HMB0</accession>
<dbReference type="InterPro" id="IPR011008">
    <property type="entry name" value="Dimeric_a/b-barrel"/>
</dbReference>
<sequence>MYVTITRFKVSPDIGEAGLTALFEQSAERYAKVAGLLAKHYYIDEGNEAGGVYLWESRADADALFDEAFAQGILQRFGSRPSVHTMWCPVSLDNVHHSVRLAPQR</sequence>
<gene>
    <name evidence="1" type="ORF">GCM10023144_41920</name>
</gene>
<comment type="caution">
    <text evidence="1">The sequence shown here is derived from an EMBL/GenBank/DDBJ whole genome shotgun (WGS) entry which is preliminary data.</text>
</comment>
<evidence type="ECO:0000313" key="2">
    <source>
        <dbReference type="Proteomes" id="UP001501671"/>
    </source>
</evidence>
<organism evidence="1 2">
    <name type="scientific">Pigmentiphaga soli</name>
    <dbReference type="NCBI Taxonomy" id="1007095"/>
    <lineage>
        <taxon>Bacteria</taxon>
        <taxon>Pseudomonadati</taxon>
        <taxon>Pseudomonadota</taxon>
        <taxon>Betaproteobacteria</taxon>
        <taxon>Burkholderiales</taxon>
        <taxon>Alcaligenaceae</taxon>
        <taxon>Pigmentiphaga</taxon>
    </lineage>
</organism>